<evidence type="ECO:0000313" key="5">
    <source>
        <dbReference type="EMBL" id="KAF4505941.1"/>
    </source>
</evidence>
<keyword evidence="2" id="KW-0328">Glycosyltransferase</keyword>
<evidence type="ECO:0000313" key="6">
    <source>
        <dbReference type="Proteomes" id="UP000557566"/>
    </source>
</evidence>
<dbReference type="PANTHER" id="PTHR10730">
    <property type="entry name" value="PROCOLLAGEN-LYSINE,2-OXOGLUTARATE 5-DIOXYGENASE/GLYCOSYLTRANSFERASE 25 FAMILY MEMBER"/>
    <property type="match status" value="1"/>
</dbReference>
<dbReference type="CDD" id="cd06532">
    <property type="entry name" value="Glyco_transf_25"/>
    <property type="match status" value="1"/>
</dbReference>
<comment type="caution">
    <text evidence="5">The sequence shown here is derived from an EMBL/GenBank/DDBJ whole genome shotgun (WGS) entry which is preliminary data.</text>
</comment>
<evidence type="ECO:0000256" key="2">
    <source>
        <dbReference type="ARBA" id="ARBA00022676"/>
    </source>
</evidence>
<evidence type="ECO:0000256" key="3">
    <source>
        <dbReference type="ARBA" id="ARBA00022679"/>
    </source>
</evidence>
<sequence>MQAGFPKRLVLAVGGVVVFLTILVLRHDPHAPRQTTILEEINNTTLGFEKIFVVGLPSRTDRRDGMALQAALSNLEIDFVDGVKDSNVAEKAIPKAENVEHVRGPSLGSWRGHLNAIQHIVRQNLSSALILEDDVDWDVRLRGQLRDFALATHALVQPLRAGRGRFADATFPGRADGAPSPALELDSEQLPATVPPTTSPYGDGWDVLWIGHCGMHFPFDNGPVPRGRVIHRDDVTVPRREHLWTFNIPFTLKDKYPEHTRAVHHVQEGVCSLAYAVSRSGARKVLRHIALREPSDAFDILLRFFCEGSKGRPLQNCVTLQPGLFHHHRTVGPEKEASDIGNHGDGFRTRAGTDMVRFSTRLNADVLLAGGTAYTDQFPD</sequence>
<keyword evidence="6" id="KW-1185">Reference proteome</keyword>
<dbReference type="OrthoDB" id="47375at2759"/>
<name>A0A8H4LVZ9_9HYPO</name>
<dbReference type="Proteomes" id="UP000557566">
    <property type="component" value="Unassembled WGS sequence"/>
</dbReference>
<dbReference type="InterPro" id="IPR002654">
    <property type="entry name" value="Glyco_trans_25"/>
</dbReference>
<dbReference type="Pfam" id="PF01755">
    <property type="entry name" value="Glyco_transf_25"/>
    <property type="match status" value="1"/>
</dbReference>
<gene>
    <name evidence="5" type="ORF">G6O67_007838</name>
</gene>
<reference evidence="5 6" key="1">
    <citation type="journal article" date="2020" name="Genome Biol. Evol.">
        <title>A new high-quality draft genome assembly of the Chinese cordyceps Ophiocordyceps sinensis.</title>
        <authorList>
            <person name="Shu R."/>
            <person name="Zhang J."/>
            <person name="Meng Q."/>
            <person name="Zhang H."/>
            <person name="Zhou G."/>
            <person name="Li M."/>
            <person name="Wu P."/>
            <person name="Zhao Y."/>
            <person name="Chen C."/>
            <person name="Qin Q."/>
        </authorList>
    </citation>
    <scope>NUCLEOTIDE SEQUENCE [LARGE SCALE GENOMIC DNA]</scope>
    <source>
        <strain evidence="5 6">IOZ07</strain>
    </source>
</reference>
<comment type="similarity">
    <text evidence="1">Belongs to the glycosyltransferase 25 family.</text>
</comment>
<dbReference type="EMBL" id="JAAVMX010000008">
    <property type="protein sequence ID" value="KAF4505941.1"/>
    <property type="molecule type" value="Genomic_DNA"/>
</dbReference>
<dbReference type="PANTHER" id="PTHR10730:SF53">
    <property type="entry name" value="GLYCOSYLTRANSFERASE 25 FAMILY MEMBER"/>
    <property type="match status" value="1"/>
</dbReference>
<dbReference type="AlphaFoldDB" id="A0A8H4LVZ9"/>
<accession>A0A8H4LVZ9</accession>
<dbReference type="GO" id="GO:0016740">
    <property type="term" value="F:transferase activity"/>
    <property type="evidence" value="ECO:0007669"/>
    <property type="project" value="UniProtKB-KW"/>
</dbReference>
<dbReference type="InterPro" id="IPR050757">
    <property type="entry name" value="Collagen_mod_GT25"/>
</dbReference>
<evidence type="ECO:0000256" key="1">
    <source>
        <dbReference type="ARBA" id="ARBA00006721"/>
    </source>
</evidence>
<organism evidence="5 6">
    <name type="scientific">Ophiocordyceps sinensis</name>
    <dbReference type="NCBI Taxonomy" id="72228"/>
    <lineage>
        <taxon>Eukaryota</taxon>
        <taxon>Fungi</taxon>
        <taxon>Dikarya</taxon>
        <taxon>Ascomycota</taxon>
        <taxon>Pezizomycotina</taxon>
        <taxon>Sordariomycetes</taxon>
        <taxon>Hypocreomycetidae</taxon>
        <taxon>Hypocreales</taxon>
        <taxon>Ophiocordycipitaceae</taxon>
        <taxon>Ophiocordyceps</taxon>
    </lineage>
</organism>
<protein>
    <recommendedName>
        <fullName evidence="4">Glycosyl transferase family 25 domain-containing protein</fullName>
    </recommendedName>
</protein>
<keyword evidence="3" id="KW-0808">Transferase</keyword>
<proteinExistence type="inferred from homology"/>
<feature type="domain" description="Glycosyl transferase family 25" evidence="4">
    <location>
        <begin position="49"/>
        <end position="137"/>
    </location>
</feature>
<evidence type="ECO:0000259" key="4">
    <source>
        <dbReference type="Pfam" id="PF01755"/>
    </source>
</evidence>